<evidence type="ECO:0000313" key="3">
    <source>
        <dbReference type="EMBL" id="QNP44810.1"/>
    </source>
</evidence>
<evidence type="ECO:0000313" key="4">
    <source>
        <dbReference type="Proteomes" id="UP000516105"/>
    </source>
</evidence>
<dbReference type="RefSeq" id="WP_187707768.1">
    <property type="nucleotide sequence ID" value="NZ_CP060782.1"/>
</dbReference>
<evidence type="ECO:0000256" key="1">
    <source>
        <dbReference type="SAM" id="MobiDB-lite"/>
    </source>
</evidence>
<accession>A0ABX6T596</accession>
<sequence length="109" mass="12318">MEKDIESGPGPEGPRERRSTRVSLQAEVKLRRSGHHHFLVNVHDISPEGCKLEFVERPRLEETVWVKFDGLDAIESNVCWVKGSDVGISFAHPIYPAVFEGLVRRLAGR</sequence>
<name>A0ABX6T596_9SPHN</name>
<dbReference type="EMBL" id="CP060782">
    <property type="protein sequence ID" value="QNP44810.1"/>
    <property type="molecule type" value="Genomic_DNA"/>
</dbReference>
<protein>
    <submittedName>
        <fullName evidence="3">PilZ domain-containing protein</fullName>
    </submittedName>
</protein>
<dbReference type="Proteomes" id="UP000516105">
    <property type="component" value="Chromosome"/>
</dbReference>
<feature type="region of interest" description="Disordered" evidence="1">
    <location>
        <begin position="1"/>
        <end position="22"/>
    </location>
</feature>
<dbReference type="InterPro" id="IPR009875">
    <property type="entry name" value="PilZ_domain"/>
</dbReference>
<keyword evidence="4" id="KW-1185">Reference proteome</keyword>
<feature type="domain" description="PilZ" evidence="2">
    <location>
        <begin position="17"/>
        <end position="103"/>
    </location>
</feature>
<dbReference type="Gene3D" id="2.40.10.220">
    <property type="entry name" value="predicted glycosyltransferase like domains"/>
    <property type="match status" value="1"/>
</dbReference>
<gene>
    <name evidence="3" type="ORF">H9L14_08525</name>
</gene>
<organism evidence="3 4">
    <name type="scientific">Sphingomonas sediminicola</name>
    <dbReference type="NCBI Taxonomy" id="386874"/>
    <lineage>
        <taxon>Bacteria</taxon>
        <taxon>Pseudomonadati</taxon>
        <taxon>Pseudomonadota</taxon>
        <taxon>Alphaproteobacteria</taxon>
        <taxon>Sphingomonadales</taxon>
        <taxon>Sphingomonadaceae</taxon>
        <taxon>Sphingomonas</taxon>
    </lineage>
</organism>
<reference evidence="3 4" key="1">
    <citation type="submission" date="2020-08" db="EMBL/GenBank/DDBJ databases">
        <title>Genome sequence of Sphingomonas sediminicola KACC 15039T.</title>
        <authorList>
            <person name="Hyun D.-W."/>
            <person name="Bae J.-W."/>
        </authorList>
    </citation>
    <scope>NUCLEOTIDE SEQUENCE [LARGE SCALE GENOMIC DNA]</scope>
    <source>
        <strain evidence="3 4">KACC 15039</strain>
    </source>
</reference>
<dbReference type="SUPFAM" id="SSF141371">
    <property type="entry name" value="PilZ domain-like"/>
    <property type="match status" value="1"/>
</dbReference>
<evidence type="ECO:0000259" key="2">
    <source>
        <dbReference type="Pfam" id="PF07238"/>
    </source>
</evidence>
<proteinExistence type="predicted"/>
<dbReference type="Pfam" id="PF07238">
    <property type="entry name" value="PilZ"/>
    <property type="match status" value="1"/>
</dbReference>